<dbReference type="InterPro" id="IPR011990">
    <property type="entry name" value="TPR-like_helical_dom_sf"/>
</dbReference>
<evidence type="ECO:0000313" key="2">
    <source>
        <dbReference type="EMBL" id="NBE49987.1"/>
    </source>
</evidence>
<dbReference type="CDD" id="cd06170">
    <property type="entry name" value="LuxR_C_like"/>
    <property type="match status" value="1"/>
</dbReference>
<dbReference type="PROSITE" id="PS50043">
    <property type="entry name" value="HTH_LUXR_2"/>
    <property type="match status" value="1"/>
</dbReference>
<dbReference type="InterPro" id="IPR027417">
    <property type="entry name" value="P-loop_NTPase"/>
</dbReference>
<dbReference type="Gene3D" id="1.25.40.10">
    <property type="entry name" value="Tetratricopeptide repeat domain"/>
    <property type="match status" value="1"/>
</dbReference>
<dbReference type="SMART" id="SM00421">
    <property type="entry name" value="HTH_LUXR"/>
    <property type="match status" value="1"/>
</dbReference>
<organism evidence="2 3">
    <name type="scientific">Streptomyces boluensis</name>
    <dbReference type="NCBI Taxonomy" id="1775135"/>
    <lineage>
        <taxon>Bacteria</taxon>
        <taxon>Bacillati</taxon>
        <taxon>Actinomycetota</taxon>
        <taxon>Actinomycetes</taxon>
        <taxon>Kitasatosporales</taxon>
        <taxon>Streptomycetaceae</taxon>
        <taxon>Streptomyces</taxon>
    </lineage>
</organism>
<dbReference type="SUPFAM" id="SSF46894">
    <property type="entry name" value="C-terminal effector domain of the bipartite response regulators"/>
    <property type="match status" value="1"/>
</dbReference>
<dbReference type="InterPro" id="IPR016032">
    <property type="entry name" value="Sig_transdc_resp-reg_C-effctor"/>
</dbReference>
<dbReference type="Proteomes" id="UP000598297">
    <property type="component" value="Unassembled WGS sequence"/>
</dbReference>
<accession>A0A964XJS3</accession>
<dbReference type="PANTHER" id="PTHR47691">
    <property type="entry name" value="REGULATOR-RELATED"/>
    <property type="match status" value="1"/>
</dbReference>
<dbReference type="AlphaFoldDB" id="A0A964XJS3"/>
<dbReference type="Pfam" id="PF00196">
    <property type="entry name" value="GerE"/>
    <property type="match status" value="1"/>
</dbReference>
<feature type="domain" description="HTH luxR-type" evidence="1">
    <location>
        <begin position="702"/>
        <end position="767"/>
    </location>
</feature>
<dbReference type="GO" id="GO:0003677">
    <property type="term" value="F:DNA binding"/>
    <property type="evidence" value="ECO:0007669"/>
    <property type="project" value="InterPro"/>
</dbReference>
<dbReference type="Gene3D" id="1.10.10.10">
    <property type="entry name" value="Winged helix-like DNA-binding domain superfamily/Winged helix DNA-binding domain"/>
    <property type="match status" value="1"/>
</dbReference>
<protein>
    <submittedName>
        <fullName evidence="2">LuxR family transcriptional regulator</fullName>
    </submittedName>
</protein>
<dbReference type="PRINTS" id="PR00038">
    <property type="entry name" value="HTHLUXR"/>
</dbReference>
<dbReference type="Pfam" id="PF13401">
    <property type="entry name" value="AAA_22"/>
    <property type="match status" value="1"/>
</dbReference>
<dbReference type="InterPro" id="IPR000792">
    <property type="entry name" value="Tscrpt_reg_LuxR_C"/>
</dbReference>
<dbReference type="PRINTS" id="PR00364">
    <property type="entry name" value="DISEASERSIST"/>
</dbReference>
<gene>
    <name evidence="2" type="ORF">GUY60_00790</name>
</gene>
<name>A0A964XJS3_9ACTN</name>
<dbReference type="SUPFAM" id="SSF52540">
    <property type="entry name" value="P-loop containing nucleoside triphosphate hydrolases"/>
    <property type="match status" value="1"/>
</dbReference>
<evidence type="ECO:0000313" key="3">
    <source>
        <dbReference type="Proteomes" id="UP000598297"/>
    </source>
</evidence>
<dbReference type="SUPFAM" id="SSF48452">
    <property type="entry name" value="TPR-like"/>
    <property type="match status" value="1"/>
</dbReference>
<dbReference type="InterPro" id="IPR036388">
    <property type="entry name" value="WH-like_DNA-bd_sf"/>
</dbReference>
<dbReference type="GO" id="GO:0006355">
    <property type="term" value="P:regulation of DNA-templated transcription"/>
    <property type="evidence" value="ECO:0007669"/>
    <property type="project" value="InterPro"/>
</dbReference>
<dbReference type="PANTHER" id="PTHR47691:SF3">
    <property type="entry name" value="HTH-TYPE TRANSCRIPTIONAL REGULATOR RV0890C-RELATED"/>
    <property type="match status" value="1"/>
</dbReference>
<evidence type="ECO:0000259" key="1">
    <source>
        <dbReference type="PROSITE" id="PS50043"/>
    </source>
</evidence>
<reference evidence="2" key="1">
    <citation type="submission" date="2020-01" db="EMBL/GenBank/DDBJ databases">
        <title>Whole-genome analyses of novel actinobacteria.</title>
        <authorList>
            <person name="Sahin N."/>
        </authorList>
    </citation>
    <scope>NUCLEOTIDE SEQUENCE</scope>
    <source>
        <strain evidence="2">YC537</strain>
    </source>
</reference>
<dbReference type="RefSeq" id="WP_161692871.1">
    <property type="nucleotide sequence ID" value="NZ_JAAAHS010000003.1"/>
</dbReference>
<sequence length="771" mass="84977">MASPSARSTTNMLPADLTTFVGRRHDVTAVRQLFSVSRLVTLTGIGGVGKTRLGLQAANEMRRAFPDGVFLVELASLTDPNLLPQAVIDAVGIREQPAREPVAVIGEHLRERQALLIFDNCEHLVEAAGDLAAEILRSAPNVKIMATSQHVLRIAGEHIYPVPPLLAPDPGDALQPGAAGHYPSVALFADRAAAAVPGFAITPDNEAAVVRLCHRLEGIPLAIELASVRLRVFTVEELAARLDDRFQMLREGNRNLPRRHRTLRALIDWSYDLCTPTEQLLWARATVFADGFSAEALQEICADETLPGDEVLDTVARLVDKSVLLREEEGGHVRFRMRDTLRDYGRARLADWGDEAVTARQHRDWYAKLIETAGREWAGPRQAKWAARLQMEHANLRTALEYCMSTPGEARVGLQMAAVPWFWGAMDHLTEARLWLDRGLAQQTPKRERAWALATAAYIAAFQGDLGRMRTCAEEAHGLALEIGDLRALAFAKHVLGFVVSLVEPDSPDAITLLTEALAQYDADGSISQQYTDSLLVELASVYLLMHEHERAAELTDLLYRRCRASGERWNLSYAHWLRGLLALAEDDPDRADRELSEALRIKRAFHDTLGFGLTLEVIAWSAALRGEGERAGVLLGGVDQIWRTLGARQLRGLRPRYEAMARVTLGDARFEAALERGSRLSVEEVLAVGLREPATQASVEAAGAPVRLTRRESEVAELVAAGMSNKEIAAKLVISLRTAEGHVERALSKLGFKTRAQIASWVTEQQAKHD</sequence>
<dbReference type="EMBL" id="JAAAHS010000003">
    <property type="protein sequence ID" value="NBE49987.1"/>
    <property type="molecule type" value="Genomic_DNA"/>
</dbReference>
<dbReference type="Gene3D" id="3.40.50.300">
    <property type="entry name" value="P-loop containing nucleotide triphosphate hydrolases"/>
    <property type="match status" value="1"/>
</dbReference>
<comment type="caution">
    <text evidence="2">The sequence shown here is derived from an EMBL/GenBank/DDBJ whole genome shotgun (WGS) entry which is preliminary data.</text>
</comment>
<dbReference type="GO" id="GO:0016887">
    <property type="term" value="F:ATP hydrolysis activity"/>
    <property type="evidence" value="ECO:0007669"/>
    <property type="project" value="InterPro"/>
</dbReference>
<dbReference type="InterPro" id="IPR049945">
    <property type="entry name" value="AAA_22"/>
</dbReference>
<proteinExistence type="predicted"/>
<keyword evidence="3" id="KW-1185">Reference proteome</keyword>
<dbReference type="OrthoDB" id="499349at2"/>